<organism evidence="1 2">
    <name type="scientific">Ampelomyces quisqualis</name>
    <name type="common">Powdery mildew agent</name>
    <dbReference type="NCBI Taxonomy" id="50730"/>
    <lineage>
        <taxon>Eukaryota</taxon>
        <taxon>Fungi</taxon>
        <taxon>Dikarya</taxon>
        <taxon>Ascomycota</taxon>
        <taxon>Pezizomycotina</taxon>
        <taxon>Dothideomycetes</taxon>
        <taxon>Pleosporomycetidae</taxon>
        <taxon>Pleosporales</taxon>
        <taxon>Pleosporineae</taxon>
        <taxon>Phaeosphaeriaceae</taxon>
        <taxon>Ampelomyces</taxon>
    </lineage>
</organism>
<dbReference type="EMBL" id="ML979137">
    <property type="protein sequence ID" value="KAF1914432.1"/>
    <property type="molecule type" value="Genomic_DNA"/>
</dbReference>
<accession>A0A6A5QGC8</accession>
<gene>
    <name evidence="1" type="ORF">BDU57DRAFT_519433</name>
</gene>
<reference evidence="1" key="1">
    <citation type="journal article" date="2020" name="Stud. Mycol.">
        <title>101 Dothideomycetes genomes: a test case for predicting lifestyles and emergence of pathogens.</title>
        <authorList>
            <person name="Haridas S."/>
            <person name="Albert R."/>
            <person name="Binder M."/>
            <person name="Bloem J."/>
            <person name="Labutti K."/>
            <person name="Salamov A."/>
            <person name="Andreopoulos B."/>
            <person name="Baker S."/>
            <person name="Barry K."/>
            <person name="Bills G."/>
            <person name="Bluhm B."/>
            <person name="Cannon C."/>
            <person name="Castanera R."/>
            <person name="Culley D."/>
            <person name="Daum C."/>
            <person name="Ezra D."/>
            <person name="Gonzalez J."/>
            <person name="Henrissat B."/>
            <person name="Kuo A."/>
            <person name="Liang C."/>
            <person name="Lipzen A."/>
            <person name="Lutzoni F."/>
            <person name="Magnuson J."/>
            <person name="Mondo S."/>
            <person name="Nolan M."/>
            <person name="Ohm R."/>
            <person name="Pangilinan J."/>
            <person name="Park H.-J."/>
            <person name="Ramirez L."/>
            <person name="Alfaro M."/>
            <person name="Sun H."/>
            <person name="Tritt A."/>
            <person name="Yoshinaga Y."/>
            <person name="Zwiers L.-H."/>
            <person name="Turgeon B."/>
            <person name="Goodwin S."/>
            <person name="Spatafora J."/>
            <person name="Crous P."/>
            <person name="Grigoriev I."/>
        </authorList>
    </citation>
    <scope>NUCLEOTIDE SEQUENCE</scope>
    <source>
        <strain evidence="1">HMLAC05119</strain>
    </source>
</reference>
<dbReference type="OrthoDB" id="5423564at2759"/>
<evidence type="ECO:0000313" key="2">
    <source>
        <dbReference type="Proteomes" id="UP000800096"/>
    </source>
</evidence>
<evidence type="ECO:0000313" key="1">
    <source>
        <dbReference type="EMBL" id="KAF1914432.1"/>
    </source>
</evidence>
<name>A0A6A5QGC8_AMPQU</name>
<keyword evidence="2" id="KW-1185">Reference proteome</keyword>
<proteinExistence type="predicted"/>
<dbReference type="AlphaFoldDB" id="A0A6A5QGC8"/>
<protein>
    <submittedName>
        <fullName evidence="1">Uncharacterized protein</fullName>
    </submittedName>
</protein>
<dbReference type="Proteomes" id="UP000800096">
    <property type="component" value="Unassembled WGS sequence"/>
</dbReference>
<sequence>MDCDLISESSFSWSFISSPQSSSASEQSDWETSSFYAYLYSDTDDYDDLSHCPCCYPRRRDSITADDHEARDEHLWQFEPYRDLRSVACGKSRHRTIRENKRSYNRSYRCRMGWQAEKRMTNKREKREKYRDAVTEAKAQRPCYTRGCRRARHDVVQWDVYLDKEFDEWVLSMEDDLERYTWFNSDAEVFESSKPYIEVGEDFVTWCQRRTMEMRCVKESRLRARGSTMVKQRVWKSSIHPRYRTRYEIYIGDNKTTTLPTNEYDALGHGLLRSMLVLERWWKKRARISNASLFRGPNRYGWFGEYEWEWYQNESGCWEIGLGGLLATDYPTPCDYCDRIDLNTGEECYCSGWGIMPAPEEMQRCSLVEWVGKEEREMMLNEGLALKMRSEAMWEDIVERRDAEICATAIEDIEERKKRSENHVEEWSSISAFWDVVSNANSETWSVVDDKPDTLTVCR</sequence>